<proteinExistence type="predicted"/>
<dbReference type="Proteomes" id="UP000184080">
    <property type="component" value="Unassembled WGS sequence"/>
</dbReference>
<reference evidence="1 2" key="1">
    <citation type="submission" date="2016-11" db="EMBL/GenBank/DDBJ databases">
        <authorList>
            <person name="Jaros S."/>
            <person name="Januszkiewicz K."/>
            <person name="Wedrychowicz H."/>
        </authorList>
    </citation>
    <scope>NUCLEOTIDE SEQUENCE [LARGE SCALE GENOMIC DNA]</scope>
    <source>
        <strain evidence="1 2">DSM 21864</strain>
    </source>
</reference>
<accession>A0A1M6D7J8</accession>
<dbReference type="AlphaFoldDB" id="A0A1M6D7J8"/>
<protein>
    <recommendedName>
        <fullName evidence="3">DUF177 domain-containing protein</fullName>
    </recommendedName>
</protein>
<dbReference type="EMBL" id="FQZO01000001">
    <property type="protein sequence ID" value="SHI69163.1"/>
    <property type="molecule type" value="Genomic_DNA"/>
</dbReference>
<evidence type="ECO:0000313" key="2">
    <source>
        <dbReference type="Proteomes" id="UP000184080"/>
    </source>
</evidence>
<keyword evidence="2" id="KW-1185">Reference proteome</keyword>
<name>A0A1M6D7J8_9CLOT</name>
<dbReference type="InterPro" id="IPR003772">
    <property type="entry name" value="YceD"/>
</dbReference>
<dbReference type="OrthoDB" id="9790372at2"/>
<dbReference type="Pfam" id="PF02620">
    <property type="entry name" value="YceD"/>
    <property type="match status" value="1"/>
</dbReference>
<evidence type="ECO:0008006" key="3">
    <source>
        <dbReference type="Google" id="ProtNLM"/>
    </source>
</evidence>
<evidence type="ECO:0000313" key="1">
    <source>
        <dbReference type="EMBL" id="SHI69163.1"/>
    </source>
</evidence>
<dbReference type="STRING" id="1121298.SAMN05444401_1365"/>
<gene>
    <name evidence="1" type="ORF">SAMN05444401_1365</name>
</gene>
<dbReference type="PANTHER" id="PTHR34374:SF1">
    <property type="entry name" value="LARGE RIBOSOMAL RNA SUBUNIT ACCUMULATION PROTEIN YCED HOMOLOG 1, CHLOROPLASTIC"/>
    <property type="match status" value="1"/>
</dbReference>
<dbReference type="RefSeq" id="WP_073004851.1">
    <property type="nucleotide sequence ID" value="NZ_FQZO01000001.1"/>
</dbReference>
<organism evidence="1 2">
    <name type="scientific">Clostridium amylolyticum</name>
    <dbReference type="NCBI Taxonomy" id="1121298"/>
    <lineage>
        <taxon>Bacteria</taxon>
        <taxon>Bacillati</taxon>
        <taxon>Bacillota</taxon>
        <taxon>Clostridia</taxon>
        <taxon>Eubacteriales</taxon>
        <taxon>Clostridiaceae</taxon>
        <taxon>Clostridium</taxon>
    </lineage>
</organism>
<dbReference type="PANTHER" id="PTHR34374">
    <property type="entry name" value="LARGE RIBOSOMAL RNA SUBUNIT ACCUMULATION PROTEIN YCED HOMOLOG 1, CHLOROPLASTIC"/>
    <property type="match status" value="1"/>
</dbReference>
<sequence length="166" mass="19104">MKIEFNDLFKRKNFTKDLEGTFTMESFLYEGDEIVFKSPVKAKGKASVLEDIIQLDMEVSAVIELTCTRCLDRYTSNINLNIFEEYTNDSQKENEDIIFITEEYLDIKKVITDNILLSLPIKKLCSNDCKGLCQNCGANLNRNTCNCPQEDVDIRMAKLKNLFLSD</sequence>